<feature type="chain" id="PRO_5037653494" evidence="3">
    <location>
        <begin position="23"/>
        <end position="397"/>
    </location>
</feature>
<dbReference type="SUPFAM" id="SSF48452">
    <property type="entry name" value="TPR-like"/>
    <property type="match status" value="2"/>
</dbReference>
<dbReference type="KEGG" id="mpad:KEF85_10920"/>
<dbReference type="Pfam" id="PF13424">
    <property type="entry name" value="TPR_12"/>
    <property type="match status" value="2"/>
</dbReference>
<dbReference type="InterPro" id="IPR011990">
    <property type="entry name" value="TPR-like_helical_dom_sf"/>
</dbReference>
<evidence type="ECO:0000256" key="2">
    <source>
        <dbReference type="ARBA" id="ARBA00022803"/>
    </source>
</evidence>
<dbReference type="EMBL" id="CP073754">
    <property type="protein sequence ID" value="QWF69871.1"/>
    <property type="molecule type" value="Genomic_DNA"/>
</dbReference>
<evidence type="ECO:0000256" key="1">
    <source>
        <dbReference type="ARBA" id="ARBA00022737"/>
    </source>
</evidence>
<dbReference type="Pfam" id="PF13374">
    <property type="entry name" value="TPR_10"/>
    <property type="match status" value="1"/>
</dbReference>
<dbReference type="RefSeq" id="WP_215580442.1">
    <property type="nucleotide sequence ID" value="NZ_CP073754.1"/>
</dbReference>
<keyword evidence="1" id="KW-0677">Repeat</keyword>
<dbReference type="AlphaFoldDB" id="A0A975ML65"/>
<evidence type="ECO:0000313" key="4">
    <source>
        <dbReference type="EMBL" id="QWF69871.1"/>
    </source>
</evidence>
<dbReference type="Proteomes" id="UP000676649">
    <property type="component" value="Chromosome"/>
</dbReference>
<keyword evidence="2" id="KW-0802">TPR repeat</keyword>
<feature type="signal peptide" evidence="3">
    <location>
        <begin position="1"/>
        <end position="22"/>
    </location>
</feature>
<dbReference type="PANTHER" id="PTHR45641:SF19">
    <property type="entry name" value="NEPHROCYSTIN-3"/>
    <property type="match status" value="1"/>
</dbReference>
<keyword evidence="3" id="KW-0732">Signal</keyword>
<evidence type="ECO:0000256" key="3">
    <source>
        <dbReference type="SAM" id="SignalP"/>
    </source>
</evidence>
<organism evidence="4 5">
    <name type="scientific">Methylomonas paludis</name>
    <dbReference type="NCBI Taxonomy" id="1173101"/>
    <lineage>
        <taxon>Bacteria</taxon>
        <taxon>Pseudomonadati</taxon>
        <taxon>Pseudomonadota</taxon>
        <taxon>Gammaproteobacteria</taxon>
        <taxon>Methylococcales</taxon>
        <taxon>Methylococcaceae</taxon>
        <taxon>Methylomonas</taxon>
    </lineage>
</organism>
<dbReference type="PANTHER" id="PTHR45641">
    <property type="entry name" value="TETRATRICOPEPTIDE REPEAT PROTEIN (AFU_ORTHOLOGUE AFUA_6G03870)"/>
    <property type="match status" value="1"/>
</dbReference>
<dbReference type="Gene3D" id="1.25.40.10">
    <property type="entry name" value="Tetratricopeptide repeat domain"/>
    <property type="match status" value="3"/>
</dbReference>
<sequence>MLIRLVSLITLSALLAACNQKAATELSPQSVLASCQKALAAKDNNTAANDCLFAQLWLAHVQPESSSHAESLTALGDYLLNSNVKAAGENYQKALVIQEKLVQDPAQLTQLELKLAKTYSLSGQWPAAELALKKVLRQLDAGKDKDTLEIADVLNRLGVVELQQKLLADAEQALRRSLTIREAHMNASDAGLGETYNNLGYMYEAMGRTVDADGFYRKAIANQESAAEPRYQALYDALTNLAALLQKQGKLQESEPVWKKLLTVAETGFGKDSVQYATALNNLGLLGLAARNYPAAEKFLQEASTICEKKLGINNLLTAEVANNLAVALANQDKHSQAEAPMRQSAATTQALLGANSSLAQQRWSSLINLENSLGVRSVAAGQKQPVPASNSKGGRK</sequence>
<dbReference type="InterPro" id="IPR019734">
    <property type="entry name" value="TPR_rpt"/>
</dbReference>
<reference evidence="4" key="1">
    <citation type="submission" date="2021-04" db="EMBL/GenBank/DDBJ databases">
        <title>Draft genome sequence data of methanotrophic Methylovulum sp. strain S1L and Methylomonas sp. strain S2AM isolated from boreal lake water columns.</title>
        <authorList>
            <person name="Rissanen A.J."/>
            <person name="Mangayil R."/>
            <person name="Svenning M.M."/>
            <person name="Khanongnuch R."/>
        </authorList>
    </citation>
    <scope>NUCLEOTIDE SEQUENCE</scope>
    <source>
        <strain evidence="4">S2AM</strain>
    </source>
</reference>
<protein>
    <submittedName>
        <fullName evidence="4">Tetratricopeptide repeat protein</fullName>
    </submittedName>
</protein>
<evidence type="ECO:0000313" key="5">
    <source>
        <dbReference type="Proteomes" id="UP000676649"/>
    </source>
</evidence>
<proteinExistence type="predicted"/>
<name>A0A975ML65_9GAMM</name>
<keyword evidence="5" id="KW-1185">Reference proteome</keyword>
<dbReference type="SMART" id="SM00028">
    <property type="entry name" value="TPR"/>
    <property type="match status" value="5"/>
</dbReference>
<dbReference type="PROSITE" id="PS51257">
    <property type="entry name" value="PROKAR_LIPOPROTEIN"/>
    <property type="match status" value="1"/>
</dbReference>
<accession>A0A975ML65</accession>
<gene>
    <name evidence="4" type="ORF">KEF85_10920</name>
</gene>